<protein>
    <submittedName>
        <fullName evidence="2">Pdl protein</fullName>
    </submittedName>
</protein>
<evidence type="ECO:0000259" key="1">
    <source>
        <dbReference type="Pfam" id="PF01764"/>
    </source>
</evidence>
<keyword evidence="3" id="KW-1185">Reference proteome</keyword>
<dbReference type="GO" id="GO:0006629">
    <property type="term" value="P:lipid metabolic process"/>
    <property type="evidence" value="ECO:0007669"/>
    <property type="project" value="InterPro"/>
</dbReference>
<dbReference type="OrthoDB" id="5562330at2"/>
<organism evidence="2 3">
    <name type="scientific">Pseudomonas laurylsulfativorans</name>
    <dbReference type="NCBI Taxonomy" id="1943631"/>
    <lineage>
        <taxon>Bacteria</taxon>
        <taxon>Pseudomonadati</taxon>
        <taxon>Pseudomonadota</taxon>
        <taxon>Gammaproteobacteria</taxon>
        <taxon>Pseudomonadales</taxon>
        <taxon>Pseudomonadaceae</taxon>
        <taxon>Pseudomonas</taxon>
    </lineage>
</organism>
<dbReference type="InterPro" id="IPR002921">
    <property type="entry name" value="Fungal_lipase-type"/>
</dbReference>
<feature type="domain" description="Fungal lipase-type" evidence="1">
    <location>
        <begin position="301"/>
        <end position="442"/>
    </location>
</feature>
<dbReference type="Gene3D" id="3.40.50.1820">
    <property type="entry name" value="alpha/beta hydrolase"/>
    <property type="match status" value="1"/>
</dbReference>
<reference evidence="3" key="1">
    <citation type="submission" date="2017-02" db="EMBL/GenBank/DDBJ databases">
        <authorList>
            <person name="Furmanczyk E.M."/>
        </authorList>
    </citation>
    <scope>NUCLEOTIDE SEQUENCE [LARGE SCALE GENOMIC DNA]</scope>
    <source>
        <strain evidence="3">AP3_22</strain>
    </source>
</reference>
<dbReference type="Pfam" id="PF01764">
    <property type="entry name" value="Lipase_3"/>
    <property type="match status" value="1"/>
</dbReference>
<evidence type="ECO:0000313" key="3">
    <source>
        <dbReference type="Proteomes" id="UP000237440"/>
    </source>
</evidence>
<dbReference type="InterPro" id="IPR029058">
    <property type="entry name" value="AB_hydrolase_fold"/>
</dbReference>
<dbReference type="AlphaFoldDB" id="A0A2S3VL35"/>
<dbReference type="Proteomes" id="UP000237440">
    <property type="component" value="Unassembled WGS sequence"/>
</dbReference>
<sequence length="680" mass="76411">MNDRLHRTDTLGSCKTVICGKQKMHWIEFQLLDEGGEPLANLPYRALNEATRVDFIPQYTGRSDAEGVIRLDGLHPLAITLLIDAESLAEQLQTRRLRAERAEPARPGFADRTPLYGPQRSGFSPIEQQAVAAGHGYHYLRIGQLCDRLPTFDPPLADPRQPPAYHFPDPKFGGFTIGDDHLDRRHVLEVCPLRAWSLTLHHQAEYSLVNAYNLALMSILAYSTRPENALGSVKEFFERQCLDLSRTPIILDSGQKLPCVVTDVPFSDRYTIAEPLDTTQAQPPEGDTQLFYAINASQVLVAWRGTEMSGLADPVTDATFRPVKPEVQALCEPKVPCADLTPEGSVHLGFRDAFDLACRIYTEELGKKIPEKARDRNLFICGHSLGGALGLVHAASLKERNPLLYTYGMPRTFTLKAVQGLNEVVHFRHVNDIDPIPSVPPEAELDNHLYKLYGPLGTTLGFGWSMLQLTASQLFRHGDPFCHHGEIAMFFKAEQHTRRRGSPYPAYRNKDGLGAPYHTTIAYRLSEKVKFYLVPSLSPDDDQQAEQAQQRLTTSLTAESRARFFPPFSNPKAGRFVGIGNHFMSNYQPYIYGQLLESINPERSPLLKRQLDRQKFEQQTRDNYASLVEDELARNRVFLDLQSRLGESLRVTQQADGGAEALQRFDAVADPSACYERTHC</sequence>
<dbReference type="CDD" id="cd00519">
    <property type="entry name" value="Lipase_3"/>
    <property type="match status" value="1"/>
</dbReference>
<proteinExistence type="predicted"/>
<accession>A0A2S3VL35</accession>
<gene>
    <name evidence="2" type="ORF">B0D71_19445</name>
</gene>
<name>A0A2S3VL35_9PSED</name>
<dbReference type="PANTHER" id="PTHR45856:SF24">
    <property type="entry name" value="FUNGAL LIPASE-LIKE DOMAIN-CONTAINING PROTEIN"/>
    <property type="match status" value="1"/>
</dbReference>
<dbReference type="InterPro" id="IPR051218">
    <property type="entry name" value="Sec_MonoDiacylglyc_Lipase"/>
</dbReference>
<dbReference type="EMBL" id="MUJK01000006">
    <property type="protein sequence ID" value="POF40650.1"/>
    <property type="molecule type" value="Genomic_DNA"/>
</dbReference>
<dbReference type="PANTHER" id="PTHR45856">
    <property type="entry name" value="ALPHA/BETA-HYDROLASES SUPERFAMILY PROTEIN"/>
    <property type="match status" value="1"/>
</dbReference>
<evidence type="ECO:0000313" key="2">
    <source>
        <dbReference type="EMBL" id="POF40650.1"/>
    </source>
</evidence>
<dbReference type="SUPFAM" id="SSF53474">
    <property type="entry name" value="alpha/beta-Hydrolases"/>
    <property type="match status" value="1"/>
</dbReference>
<dbReference type="RefSeq" id="WP_103396259.1">
    <property type="nucleotide sequence ID" value="NZ_MUJK01000006.1"/>
</dbReference>
<comment type="caution">
    <text evidence="2">The sequence shown here is derived from an EMBL/GenBank/DDBJ whole genome shotgun (WGS) entry which is preliminary data.</text>
</comment>